<evidence type="ECO:0000256" key="1">
    <source>
        <dbReference type="ARBA" id="ARBA00022729"/>
    </source>
</evidence>
<protein>
    <recommendedName>
        <fullName evidence="6">SMP-30/Gluconolactonase/LRE-like region domain-containing protein</fullName>
    </recommendedName>
</protein>
<evidence type="ECO:0000313" key="4">
    <source>
        <dbReference type="EMBL" id="KON29387.1"/>
    </source>
</evidence>
<evidence type="ECO:0000313" key="5">
    <source>
        <dbReference type="Proteomes" id="UP000037210"/>
    </source>
</evidence>
<evidence type="ECO:0000256" key="3">
    <source>
        <dbReference type="ARBA" id="ARBA00023180"/>
    </source>
</evidence>
<dbReference type="Gene3D" id="2.120.10.30">
    <property type="entry name" value="TolB, C-terminal domain"/>
    <property type="match status" value="2"/>
</dbReference>
<dbReference type="SUPFAM" id="SSF63829">
    <property type="entry name" value="Calcium-dependent phosphotriesterase"/>
    <property type="match status" value="1"/>
</dbReference>
<dbReference type="AlphaFoldDB" id="A0A0M0BLD3"/>
<evidence type="ECO:0008006" key="6">
    <source>
        <dbReference type="Google" id="ProtNLM"/>
    </source>
</evidence>
<dbReference type="EMBL" id="LFWZ01000066">
    <property type="protein sequence ID" value="KON29387.1"/>
    <property type="molecule type" value="Genomic_DNA"/>
</dbReference>
<reference evidence="4 5" key="1">
    <citation type="submission" date="2015-06" db="EMBL/GenBank/DDBJ databases">
        <title>New insights into the roles of widespread benthic archaea in carbon and nitrogen cycling.</title>
        <authorList>
            <person name="Lazar C.S."/>
            <person name="Baker B.J."/>
            <person name="Seitz K.W."/>
            <person name="Hyde A.S."/>
            <person name="Dick G.J."/>
            <person name="Hinrichs K.-U."/>
            <person name="Teske A.P."/>
        </authorList>
    </citation>
    <scope>NUCLEOTIDE SEQUENCE [LARGE SCALE GENOMIC DNA]</scope>
    <source>
        <strain evidence="4">DG-45</strain>
    </source>
</reference>
<dbReference type="PANTHER" id="PTHR10680:SF38">
    <property type="entry name" value="BLL1368 PROTEIN"/>
    <property type="match status" value="1"/>
</dbReference>
<accession>A0A0M0BLD3</accession>
<dbReference type="PROSITE" id="PS51125">
    <property type="entry name" value="NHL"/>
    <property type="match status" value="2"/>
</dbReference>
<organism evidence="4 5">
    <name type="scientific">miscellaneous Crenarchaeota group-15 archaeon DG-45</name>
    <dbReference type="NCBI Taxonomy" id="1685127"/>
    <lineage>
        <taxon>Archaea</taxon>
        <taxon>Candidatus Bathyarchaeota</taxon>
        <taxon>MCG-15</taxon>
    </lineage>
</organism>
<dbReference type="InterPro" id="IPR001258">
    <property type="entry name" value="NHL_repeat"/>
</dbReference>
<gene>
    <name evidence="4" type="ORF">AC482_06600</name>
</gene>
<comment type="caution">
    <text evidence="4">The sequence shown here is derived from an EMBL/GenBank/DDBJ whole genome shotgun (WGS) entry which is preliminary data.</text>
</comment>
<dbReference type="Pfam" id="PF01436">
    <property type="entry name" value="NHL"/>
    <property type="match status" value="2"/>
</dbReference>
<dbReference type="InterPro" id="IPR011042">
    <property type="entry name" value="6-blade_b-propeller_TolB-like"/>
</dbReference>
<dbReference type="CDD" id="cd14958">
    <property type="entry name" value="NHL_PAL_like"/>
    <property type="match status" value="1"/>
</dbReference>
<name>A0A0M0BLD3_9ARCH</name>
<keyword evidence="2" id="KW-0677">Repeat</keyword>
<dbReference type="PANTHER" id="PTHR10680">
    <property type="entry name" value="PEPTIDYL-GLYCINE ALPHA-AMIDATING MONOOXYGENASE"/>
    <property type="match status" value="1"/>
</dbReference>
<sequence length="288" mass="31749">MRAWEVEESPSDLGYRAVRGWPRLPRGWKLGQVAGVAADAAERYYIYQRGSEAPPLICFNREGECLGSWGEGLYVRPHMAKCDEEDNIWLIDDGGHALYLHSPEGELLRTLGTAGAPGEDGSHFDRPTDIAFGPSGEFYVSDGYGNRRVARFDEDLGFLGQWGSEGLGEGQFVLPHAITTDAEGLVYVADRNRWRVQIFSPEGRFLRQWTHIGKPFGIVHTEDGYLWICDGTNARVTKVDRRGKVEGFFGAPGGGIGQLSTAHDLAVAPNGDILLAHLDGRAQLFSRT</sequence>
<proteinExistence type="predicted"/>
<dbReference type="Proteomes" id="UP000037210">
    <property type="component" value="Unassembled WGS sequence"/>
</dbReference>
<keyword evidence="3" id="KW-0325">Glycoprotein</keyword>
<evidence type="ECO:0000256" key="2">
    <source>
        <dbReference type="ARBA" id="ARBA00022737"/>
    </source>
</evidence>
<keyword evidence="1" id="KW-0732">Signal</keyword>